<dbReference type="PANTHER" id="PTHR43031:SF17">
    <property type="entry name" value="SULFURTRANSFERASE YTWF-RELATED"/>
    <property type="match status" value="1"/>
</dbReference>
<dbReference type="RefSeq" id="WP_146919571.1">
    <property type="nucleotide sequence ID" value="NZ_CP042430.1"/>
</dbReference>
<evidence type="ECO:0000259" key="1">
    <source>
        <dbReference type="PROSITE" id="PS50206"/>
    </source>
</evidence>
<reference evidence="2 3" key="1">
    <citation type="journal article" date="2018" name="J. Microbiol.">
        <title>Baekduia soli gen. nov., sp. nov., a novel bacterium isolated from the soil of Baekdu Mountain and proposal of a novel family name, Baekduiaceae fam. nov.</title>
        <authorList>
            <person name="An D.S."/>
            <person name="Siddiqi M.Z."/>
            <person name="Kim K.H."/>
            <person name="Yu H.S."/>
            <person name="Im W.T."/>
        </authorList>
    </citation>
    <scope>NUCLEOTIDE SEQUENCE [LARGE SCALE GENOMIC DNA]</scope>
    <source>
        <strain evidence="2 3">BR7-21</strain>
    </source>
</reference>
<dbReference type="Gene3D" id="3.40.250.10">
    <property type="entry name" value="Rhodanese-like domain"/>
    <property type="match status" value="1"/>
</dbReference>
<dbReference type="SMART" id="SM00450">
    <property type="entry name" value="RHOD"/>
    <property type="match status" value="1"/>
</dbReference>
<dbReference type="Pfam" id="PF00581">
    <property type="entry name" value="Rhodanese"/>
    <property type="match status" value="1"/>
</dbReference>
<gene>
    <name evidence="2" type="ORF">FSW04_12175</name>
</gene>
<keyword evidence="3" id="KW-1185">Reference proteome</keyword>
<evidence type="ECO:0000313" key="2">
    <source>
        <dbReference type="EMBL" id="QEC48247.1"/>
    </source>
</evidence>
<evidence type="ECO:0000313" key="3">
    <source>
        <dbReference type="Proteomes" id="UP000321805"/>
    </source>
</evidence>
<dbReference type="InterPro" id="IPR036873">
    <property type="entry name" value="Rhodanese-like_dom_sf"/>
</dbReference>
<dbReference type="SUPFAM" id="SSF52821">
    <property type="entry name" value="Rhodanese/Cell cycle control phosphatase"/>
    <property type="match status" value="1"/>
</dbReference>
<organism evidence="2 3">
    <name type="scientific">Baekduia soli</name>
    <dbReference type="NCBI Taxonomy" id="496014"/>
    <lineage>
        <taxon>Bacteria</taxon>
        <taxon>Bacillati</taxon>
        <taxon>Actinomycetota</taxon>
        <taxon>Thermoleophilia</taxon>
        <taxon>Solirubrobacterales</taxon>
        <taxon>Baekduiaceae</taxon>
        <taxon>Baekduia</taxon>
    </lineage>
</organism>
<proteinExistence type="predicted"/>
<dbReference type="InterPro" id="IPR050229">
    <property type="entry name" value="GlpE_sulfurtransferase"/>
</dbReference>
<dbReference type="InterPro" id="IPR001763">
    <property type="entry name" value="Rhodanese-like_dom"/>
</dbReference>
<protein>
    <submittedName>
        <fullName evidence="2">Rhodanese-like domain-containing protein</fullName>
    </submittedName>
</protein>
<dbReference type="Proteomes" id="UP000321805">
    <property type="component" value="Chromosome"/>
</dbReference>
<dbReference type="CDD" id="cd00158">
    <property type="entry name" value="RHOD"/>
    <property type="match status" value="1"/>
</dbReference>
<sequence length="106" mass="11156">MFFSRTRSITPTEAVERQRTGGLVLVDVREAAELRQGRIEGARNIPLGQLGAQLGELDSSKSVAFVCQSGMRSARATKAAAKAGLDAVNVSGGVTAWSRAGLPLTR</sequence>
<accession>A0A5B8U5I2</accession>
<dbReference type="KEGG" id="bsol:FSW04_12175"/>
<dbReference type="AlphaFoldDB" id="A0A5B8U5I2"/>
<dbReference type="EMBL" id="CP042430">
    <property type="protein sequence ID" value="QEC48247.1"/>
    <property type="molecule type" value="Genomic_DNA"/>
</dbReference>
<dbReference type="PANTHER" id="PTHR43031">
    <property type="entry name" value="FAD-DEPENDENT OXIDOREDUCTASE"/>
    <property type="match status" value="1"/>
</dbReference>
<feature type="domain" description="Rhodanese" evidence="1">
    <location>
        <begin position="19"/>
        <end position="106"/>
    </location>
</feature>
<dbReference type="PROSITE" id="PS50206">
    <property type="entry name" value="RHODANESE_3"/>
    <property type="match status" value="1"/>
</dbReference>
<name>A0A5B8U5I2_9ACTN</name>
<dbReference type="OrthoDB" id="9800872at2"/>